<accession>A0A4Q7ML64</accession>
<evidence type="ECO:0000313" key="1">
    <source>
        <dbReference type="EMBL" id="RZS68198.1"/>
    </source>
</evidence>
<dbReference type="Proteomes" id="UP000293289">
    <property type="component" value="Unassembled WGS sequence"/>
</dbReference>
<reference evidence="1 2" key="1">
    <citation type="submission" date="2019-02" db="EMBL/GenBank/DDBJ databases">
        <title>Genomic Encyclopedia of Type Strains, Phase IV (KMG-IV): sequencing the most valuable type-strain genomes for metagenomic binning, comparative biology and taxonomic classification.</title>
        <authorList>
            <person name="Goeker M."/>
        </authorList>
    </citation>
    <scope>NUCLEOTIDE SEQUENCE [LARGE SCALE GENOMIC DNA]</scope>
    <source>
        <strain evidence="1 2">DSM 43045</strain>
    </source>
</reference>
<keyword evidence="2" id="KW-1185">Reference proteome</keyword>
<gene>
    <name evidence="1" type="ORF">EV187_0625</name>
</gene>
<comment type="caution">
    <text evidence="1">The sequence shown here is derived from an EMBL/GenBank/DDBJ whole genome shotgun (WGS) entry which is preliminary data.</text>
</comment>
<evidence type="ECO:0008006" key="3">
    <source>
        <dbReference type="Google" id="ProtNLM"/>
    </source>
</evidence>
<protein>
    <recommendedName>
        <fullName evidence="3">Uracil DNA glycosylase superfamily protein</fullName>
    </recommendedName>
</protein>
<organism evidence="1 2">
    <name type="scientific">Agromyces ramosus</name>
    <dbReference type="NCBI Taxonomy" id="33879"/>
    <lineage>
        <taxon>Bacteria</taxon>
        <taxon>Bacillati</taxon>
        <taxon>Actinomycetota</taxon>
        <taxon>Actinomycetes</taxon>
        <taxon>Micrococcales</taxon>
        <taxon>Microbacteriaceae</taxon>
        <taxon>Agromyces</taxon>
    </lineage>
</organism>
<dbReference type="Gene3D" id="3.40.470.10">
    <property type="entry name" value="Uracil-DNA glycosylase-like domain"/>
    <property type="match status" value="1"/>
</dbReference>
<dbReference type="SUPFAM" id="SSF52141">
    <property type="entry name" value="Uracil-DNA glycosylase-like"/>
    <property type="match status" value="1"/>
</dbReference>
<dbReference type="InterPro" id="IPR036895">
    <property type="entry name" value="Uracil-DNA_glycosylase-like_sf"/>
</dbReference>
<name>A0A4Q7ML64_9MICO</name>
<proteinExistence type="predicted"/>
<dbReference type="AlphaFoldDB" id="A0A4Q7ML64"/>
<dbReference type="RefSeq" id="WP_130351548.1">
    <property type="nucleotide sequence ID" value="NZ_SGWY01000001.1"/>
</dbReference>
<dbReference type="EMBL" id="SGWY01000001">
    <property type="protein sequence ID" value="RZS68198.1"/>
    <property type="molecule type" value="Genomic_DNA"/>
</dbReference>
<evidence type="ECO:0000313" key="2">
    <source>
        <dbReference type="Proteomes" id="UP000293289"/>
    </source>
</evidence>
<dbReference type="CDD" id="cd10035">
    <property type="entry name" value="UDG_like"/>
    <property type="match status" value="1"/>
</dbReference>
<sequence length="215" mass="23227">MTPDSIEAFVERLAASPSGPSSVNPFDATRSDNAIRRRNLARYLGQLSERRPTTLLVGEAPGYRGMAITGVPFTNTVLLQRGIPEFGLLGAANGYEVPDAPGVAAEPTATVMWRTLVALDFLPVLWSAFPLHPHRPGDPRSNRTPTMTETSEWAWSWQALTQVFPIRSVVAVGSIAHSALARSGWSAPRVRHPAHGGREEFRLGLEALLAEGAIA</sequence>
<dbReference type="OrthoDB" id="4977218at2"/>